<feature type="transmembrane region" description="Helical" evidence="2">
    <location>
        <begin position="298"/>
        <end position="317"/>
    </location>
</feature>
<accession>A0A7J0EBJ4</accession>
<evidence type="ECO:0000259" key="3">
    <source>
        <dbReference type="Pfam" id="PF11597"/>
    </source>
</evidence>
<organism evidence="4 5">
    <name type="scientific">Actinidia rufa</name>
    <dbReference type="NCBI Taxonomy" id="165716"/>
    <lineage>
        <taxon>Eukaryota</taxon>
        <taxon>Viridiplantae</taxon>
        <taxon>Streptophyta</taxon>
        <taxon>Embryophyta</taxon>
        <taxon>Tracheophyta</taxon>
        <taxon>Spermatophyta</taxon>
        <taxon>Magnoliopsida</taxon>
        <taxon>eudicotyledons</taxon>
        <taxon>Gunneridae</taxon>
        <taxon>Pentapetalae</taxon>
        <taxon>asterids</taxon>
        <taxon>Ericales</taxon>
        <taxon>Actinidiaceae</taxon>
        <taxon>Actinidia</taxon>
    </lineage>
</organism>
<gene>
    <name evidence="4" type="ORF">Acr_02g0012670</name>
</gene>
<keyword evidence="2" id="KW-0812">Transmembrane</keyword>
<keyword evidence="5" id="KW-1185">Reference proteome</keyword>
<dbReference type="PANTHER" id="PTHR47126:SF3">
    <property type="entry name" value="5'-ADENYLYLSULFATE REDUCTASE-LIKE 5"/>
    <property type="match status" value="1"/>
</dbReference>
<feature type="region of interest" description="Disordered" evidence="1">
    <location>
        <begin position="240"/>
        <end position="278"/>
    </location>
</feature>
<dbReference type="PANTHER" id="PTHR47126">
    <property type="entry name" value="5'-ADENYLYLSULFATE REDUCTASE-LIKE 7"/>
    <property type="match status" value="1"/>
</dbReference>
<dbReference type="EMBL" id="BJWL01000002">
    <property type="protein sequence ID" value="GFY83027.1"/>
    <property type="molecule type" value="Genomic_DNA"/>
</dbReference>
<feature type="domain" description="Mediator complex subunit Med13 N-terminal" evidence="3">
    <location>
        <begin position="333"/>
        <end position="484"/>
    </location>
</feature>
<dbReference type="InterPro" id="IPR021643">
    <property type="entry name" value="Mediator_Med13_N"/>
</dbReference>
<evidence type="ECO:0000313" key="4">
    <source>
        <dbReference type="EMBL" id="GFY83027.1"/>
    </source>
</evidence>
<dbReference type="OrthoDB" id="1899781at2759"/>
<dbReference type="Pfam" id="PF11597">
    <property type="entry name" value="Med13_N"/>
    <property type="match status" value="1"/>
</dbReference>
<evidence type="ECO:0000256" key="2">
    <source>
        <dbReference type="SAM" id="Phobius"/>
    </source>
</evidence>
<comment type="caution">
    <text evidence="4">The sequence shown here is derived from an EMBL/GenBank/DDBJ whole genome shotgun (WGS) entry which is preliminary data.</text>
</comment>
<name>A0A7J0EBJ4_9ERIC</name>
<evidence type="ECO:0000313" key="5">
    <source>
        <dbReference type="Proteomes" id="UP000585474"/>
    </source>
</evidence>
<evidence type="ECO:0000256" key="1">
    <source>
        <dbReference type="SAM" id="MobiDB-lite"/>
    </source>
</evidence>
<keyword evidence="2" id="KW-0472">Membrane</keyword>
<dbReference type="AlphaFoldDB" id="A0A7J0EBJ4"/>
<sequence length="568" mass="64378">MLVDLGSCGWFSSHVLSRYGIHSLPSILIVNQTTRVRYYGPKDLSSFVRFYKRTTGLHQVGDVTEDQGRYSQSGHKVLHPWNGNSLKEILIREPYLVFSVMFLFLRGFLYFFPDIISHLISLWLVYLPHLNVAILGESRQFLGRVLHLVDIKRVWSKLKTCKTRNFHNGARSARVWASSLASVSLGFFLPYALDFFGLKLEGQIGPDGTGPVGFGSSCPQPGSRTPYPVGAWDRPIHEQAWTGRAGPDGPTKRRRIDHRNSASEEVEEGDESEAQEHRSYGEVLVGERLRGILEPGYLLLYAVIFADIYLVALYANAGHPIFWYGDMVKVFNGGLHQISWFQFLPHESDLNPLHDKSTKLEQKEAATLLVLSSHLQLQKEGFLSTWTNSFVGPWDPSQGLHNPNEKIKLWLFLPGRYSSVIESAQAAVSRLRVLASGIWLAPGDSEEVAVALSQALRNRIERGLTGLSYMRFGDVFSKYHPFSQSEELFRFLSITYLIQHGGICYCFFNTEGFVIMEKVLASCLEAATRENGKYSVLATGRLNLSIRVWKHIQKWFILRCDYGVIRNH</sequence>
<reference evidence="4 5" key="1">
    <citation type="submission" date="2019-07" db="EMBL/GenBank/DDBJ databases">
        <title>De Novo Assembly of kiwifruit Actinidia rufa.</title>
        <authorList>
            <person name="Sugita-Konishi S."/>
            <person name="Sato K."/>
            <person name="Mori E."/>
            <person name="Abe Y."/>
            <person name="Kisaki G."/>
            <person name="Hamano K."/>
            <person name="Suezawa K."/>
            <person name="Otani M."/>
            <person name="Fukuda T."/>
            <person name="Manabe T."/>
            <person name="Gomi K."/>
            <person name="Tabuchi M."/>
            <person name="Akimitsu K."/>
            <person name="Kataoka I."/>
        </authorList>
    </citation>
    <scope>NUCLEOTIDE SEQUENCE [LARGE SCALE GENOMIC DNA]</scope>
    <source>
        <strain evidence="5">cv. Fuchu</strain>
    </source>
</reference>
<keyword evidence="2" id="KW-1133">Transmembrane helix</keyword>
<protein>
    <submittedName>
        <fullName evidence="4">RNA polymerase II transcription mediator</fullName>
    </submittedName>
</protein>
<dbReference type="InterPro" id="IPR044794">
    <property type="entry name" value="APRL5/7"/>
</dbReference>
<feature type="compositionally biased region" description="Acidic residues" evidence="1">
    <location>
        <begin position="264"/>
        <end position="273"/>
    </location>
</feature>
<dbReference type="Proteomes" id="UP000585474">
    <property type="component" value="Unassembled WGS sequence"/>
</dbReference>
<feature type="transmembrane region" description="Helical" evidence="2">
    <location>
        <begin position="118"/>
        <end position="136"/>
    </location>
</feature>
<proteinExistence type="predicted"/>